<evidence type="ECO:0000256" key="3">
    <source>
        <dbReference type="ARBA" id="ARBA00023014"/>
    </source>
</evidence>
<gene>
    <name evidence="5" type="ORF">P3W85_12085</name>
</gene>
<evidence type="ECO:0000259" key="4">
    <source>
        <dbReference type="Pfam" id="PF24877"/>
    </source>
</evidence>
<dbReference type="RefSeq" id="WP_276264973.1">
    <property type="nucleotide sequence ID" value="NZ_JARJLM010000208.1"/>
</dbReference>
<dbReference type="SUPFAM" id="SSF52016">
    <property type="entry name" value="LeuD/IlvD-like"/>
    <property type="match status" value="1"/>
</dbReference>
<accession>A0ABT6APM2</accession>
<dbReference type="Pfam" id="PF24877">
    <property type="entry name" value="ILV_EDD_C"/>
    <property type="match status" value="1"/>
</dbReference>
<feature type="domain" description="Dihydroxy-acid/6-phosphogluconate dehydratase C-terminal" evidence="4">
    <location>
        <begin position="1"/>
        <end position="83"/>
    </location>
</feature>
<organism evidence="5 6">
    <name type="scientific">Cupriavidus basilensis</name>
    <dbReference type="NCBI Taxonomy" id="68895"/>
    <lineage>
        <taxon>Bacteria</taxon>
        <taxon>Pseudomonadati</taxon>
        <taxon>Pseudomonadota</taxon>
        <taxon>Betaproteobacteria</taxon>
        <taxon>Burkholderiales</taxon>
        <taxon>Burkholderiaceae</taxon>
        <taxon>Cupriavidus</taxon>
    </lineage>
</organism>
<keyword evidence="1" id="KW-0479">Metal-binding</keyword>
<sequence length="101" mass="10891">MSGTAYGTVVLHVAPEAAAGGPLALVRDGDMVELDVAARKLHLHVSDEELQRRRAAWQAPALPMERGWTRLYVEHVQQANLGADLDFLVGKSGAAVPKDNH</sequence>
<comment type="caution">
    <text evidence="5">The sequence shown here is derived from an EMBL/GenBank/DDBJ whole genome shotgun (WGS) entry which is preliminary data.</text>
</comment>
<proteinExistence type="predicted"/>
<dbReference type="GO" id="GO:0004160">
    <property type="term" value="F:dihydroxy-acid dehydratase activity"/>
    <property type="evidence" value="ECO:0007669"/>
    <property type="project" value="UniProtKB-EC"/>
</dbReference>
<dbReference type="PANTHER" id="PTHR43183">
    <property type="entry name" value="HYPOTHETICAL DIHYDROXYACID DEHYDRATASE (EUROFUNG)-RELATED"/>
    <property type="match status" value="1"/>
</dbReference>
<name>A0ABT6APM2_9BURK</name>
<dbReference type="EC" id="4.2.1.9" evidence="5"/>
<keyword evidence="2" id="KW-0408">Iron</keyword>
<protein>
    <submittedName>
        <fullName evidence="5">Dihydroxy-acid dehydratase</fullName>
        <ecNumber evidence="5">4.2.1.9</ecNumber>
    </submittedName>
</protein>
<keyword evidence="5" id="KW-0456">Lyase</keyword>
<keyword evidence="6" id="KW-1185">Reference proteome</keyword>
<evidence type="ECO:0000256" key="1">
    <source>
        <dbReference type="ARBA" id="ARBA00022723"/>
    </source>
</evidence>
<evidence type="ECO:0000256" key="2">
    <source>
        <dbReference type="ARBA" id="ARBA00023004"/>
    </source>
</evidence>
<dbReference type="EMBL" id="JARJLM010000208">
    <property type="protein sequence ID" value="MDF3833681.1"/>
    <property type="molecule type" value="Genomic_DNA"/>
</dbReference>
<evidence type="ECO:0000313" key="6">
    <source>
        <dbReference type="Proteomes" id="UP001216674"/>
    </source>
</evidence>
<dbReference type="Proteomes" id="UP001216674">
    <property type="component" value="Unassembled WGS sequence"/>
</dbReference>
<dbReference type="InterPro" id="IPR042096">
    <property type="entry name" value="Dihydro-acid_dehy_C"/>
</dbReference>
<dbReference type="InterPro" id="IPR056740">
    <property type="entry name" value="ILV_EDD_C"/>
</dbReference>
<keyword evidence="3" id="KW-0411">Iron-sulfur</keyword>
<dbReference type="Gene3D" id="3.50.30.80">
    <property type="entry name" value="IlvD/EDD C-terminal domain-like"/>
    <property type="match status" value="1"/>
</dbReference>
<dbReference type="InterPro" id="IPR052352">
    <property type="entry name" value="Sugar_Degrad_Dehydratases"/>
</dbReference>
<reference evidence="5 6" key="1">
    <citation type="submission" date="2023-03" db="EMBL/GenBank/DDBJ databases">
        <title>Draft assemblies of triclosan tolerant bacteria isolated from returned activated sludge.</title>
        <authorList>
            <person name="Van Hamelsveld S."/>
        </authorList>
    </citation>
    <scope>NUCLEOTIDE SEQUENCE [LARGE SCALE GENOMIC DNA]</scope>
    <source>
        <strain evidence="5 6">GW210010_S58</strain>
    </source>
</reference>
<dbReference type="PANTHER" id="PTHR43183:SF1">
    <property type="entry name" value="HYPOTHETICAL DIHYDROXY-ACID DEHYDRATASE (EUROFUNG)-RELATED"/>
    <property type="match status" value="1"/>
</dbReference>
<evidence type="ECO:0000313" key="5">
    <source>
        <dbReference type="EMBL" id="MDF3833681.1"/>
    </source>
</evidence>